<organism evidence="10 11">
    <name type="scientific">Alkalibacterium thalassium</name>
    <dbReference type="NCBI Taxonomy" id="426701"/>
    <lineage>
        <taxon>Bacteria</taxon>
        <taxon>Bacillati</taxon>
        <taxon>Bacillota</taxon>
        <taxon>Bacilli</taxon>
        <taxon>Lactobacillales</taxon>
        <taxon>Carnobacteriaceae</taxon>
        <taxon>Alkalibacterium</taxon>
    </lineage>
</organism>
<feature type="transmembrane region" description="Helical" evidence="7">
    <location>
        <begin position="295"/>
        <end position="317"/>
    </location>
</feature>
<keyword evidence="6 7" id="KW-0472">Membrane</keyword>
<gene>
    <name evidence="10" type="ORF">SAMN04488098_10533</name>
</gene>
<evidence type="ECO:0000313" key="11">
    <source>
        <dbReference type="Proteomes" id="UP000199433"/>
    </source>
</evidence>
<evidence type="ECO:0000259" key="8">
    <source>
        <dbReference type="PROSITE" id="PS50893"/>
    </source>
</evidence>
<dbReference type="InterPro" id="IPR003439">
    <property type="entry name" value="ABC_transporter-like_ATP-bd"/>
</dbReference>
<feature type="transmembrane region" description="Helical" evidence="7">
    <location>
        <begin position="62"/>
        <end position="83"/>
    </location>
</feature>
<feature type="domain" description="ABC transmembrane type-1" evidence="9">
    <location>
        <begin position="120"/>
        <end position="329"/>
    </location>
</feature>
<reference evidence="11" key="1">
    <citation type="submission" date="2016-10" db="EMBL/GenBank/DDBJ databases">
        <authorList>
            <person name="Varghese N."/>
            <person name="Submissions S."/>
        </authorList>
    </citation>
    <scope>NUCLEOTIDE SEQUENCE [LARGE SCALE GENOMIC DNA]</scope>
    <source>
        <strain evidence="11">DSM 19181</strain>
    </source>
</reference>
<name>A0A1G9E1X3_9LACT</name>
<dbReference type="Proteomes" id="UP000199433">
    <property type="component" value="Unassembled WGS sequence"/>
</dbReference>
<evidence type="ECO:0000256" key="3">
    <source>
        <dbReference type="ARBA" id="ARBA00022741"/>
    </source>
</evidence>
<dbReference type="GO" id="GO:0016887">
    <property type="term" value="F:ATP hydrolysis activity"/>
    <property type="evidence" value="ECO:0007669"/>
    <property type="project" value="InterPro"/>
</dbReference>
<proteinExistence type="predicted"/>
<dbReference type="SUPFAM" id="SSF90123">
    <property type="entry name" value="ABC transporter transmembrane region"/>
    <property type="match status" value="1"/>
</dbReference>
<keyword evidence="2 7" id="KW-0812">Transmembrane</keyword>
<dbReference type="GO" id="GO:0140359">
    <property type="term" value="F:ABC-type transporter activity"/>
    <property type="evidence" value="ECO:0007669"/>
    <property type="project" value="InterPro"/>
</dbReference>
<dbReference type="Gene3D" id="1.20.1560.10">
    <property type="entry name" value="ABC transporter type 1, transmembrane domain"/>
    <property type="match status" value="1"/>
</dbReference>
<dbReference type="RefSeq" id="WP_091268403.1">
    <property type="nucleotide sequence ID" value="NZ_FNFK01000053.1"/>
</dbReference>
<keyword evidence="11" id="KW-1185">Reference proteome</keyword>
<dbReference type="Gene3D" id="3.40.50.300">
    <property type="entry name" value="P-loop containing nucleotide triphosphate hydrolases"/>
    <property type="match status" value="1"/>
</dbReference>
<dbReference type="PANTHER" id="PTHR24221">
    <property type="entry name" value="ATP-BINDING CASSETTE SUB-FAMILY B"/>
    <property type="match status" value="1"/>
</dbReference>
<dbReference type="GO" id="GO:0034040">
    <property type="term" value="F:ATPase-coupled lipid transmembrane transporter activity"/>
    <property type="evidence" value="ECO:0007669"/>
    <property type="project" value="TreeGrafter"/>
</dbReference>
<evidence type="ECO:0000256" key="7">
    <source>
        <dbReference type="SAM" id="Phobius"/>
    </source>
</evidence>
<dbReference type="InterPro" id="IPR036640">
    <property type="entry name" value="ABC1_TM_sf"/>
</dbReference>
<evidence type="ECO:0000256" key="4">
    <source>
        <dbReference type="ARBA" id="ARBA00022840"/>
    </source>
</evidence>
<dbReference type="OrthoDB" id="9806127at2"/>
<feature type="transmembrane region" description="Helical" evidence="7">
    <location>
        <begin position="173"/>
        <end position="194"/>
    </location>
</feature>
<dbReference type="InterPro" id="IPR003593">
    <property type="entry name" value="AAA+_ATPase"/>
</dbReference>
<comment type="subcellular location">
    <subcellularLocation>
        <location evidence="1">Cell membrane</location>
        <topology evidence="1">Multi-pass membrane protein</topology>
    </subcellularLocation>
</comment>
<sequence>MDTYRIFKRAIVDVFKLGKRYYVLFILQSLASTSAPFIGFIFITRIIATLNTNNMSLLPELIAQYLIILLILQIIGGFLEPLVNDEKSLFLRKMFALPNKKMLTMRYQQAESSEVREQLDIINRYMQNSQSSLPLIDVRMTAIIPDLIAIIWGTVLLLPLFSVDMSLIPDQFWWMHPLIILTIFIALIGLSVLVQLKTSKKSAESFQQMMSKLKRFNAMFLYEHALLEDVQSGKEIRLYNLTTKMVKNVESEENYIRGLLSDNYRRFRKMILPASGLFQIMNYLIYGYIGVLVLMGALPVAMIILLSNALSQMITALPSIIQQAMMMVSSPNELKDFYAFMDLPDEEVVGSLPVEKRLDNRYRFNVQNMSFAYPGSDEQVLKNISETFEVGKKYAIVGENGSGKTTFIKVLTRLYDPTEGSIKMNKIDARKYDLREYFNLFGVVFQDYHLVGFSLGQNVSVQPMFDKEIVLNNLDKVGLGNFVRKLPDHLDTHLGTEFDDSGVNVSGGQEQKLAIARSLYKDSPVMILDEPTAALDPLTEFEIYQNFDNLVKDKTAFYISHRLSSSKFCDEILVFDKGEIVQRGTHKELVDQEGKYRELWNAQAQYYQ</sequence>
<dbReference type="Pfam" id="PF00005">
    <property type="entry name" value="ABC_tran"/>
    <property type="match status" value="1"/>
</dbReference>
<dbReference type="GO" id="GO:0005886">
    <property type="term" value="C:plasma membrane"/>
    <property type="evidence" value="ECO:0007669"/>
    <property type="project" value="UniProtKB-SubCell"/>
</dbReference>
<dbReference type="STRING" id="426701.SAMN04488098_10533"/>
<dbReference type="SUPFAM" id="SSF52540">
    <property type="entry name" value="P-loop containing nucleoside triphosphate hydrolases"/>
    <property type="match status" value="1"/>
</dbReference>
<dbReference type="EMBL" id="FNFK01000053">
    <property type="protein sequence ID" value="SDK70087.1"/>
    <property type="molecule type" value="Genomic_DNA"/>
</dbReference>
<keyword evidence="5 7" id="KW-1133">Transmembrane helix</keyword>
<evidence type="ECO:0000256" key="1">
    <source>
        <dbReference type="ARBA" id="ARBA00004651"/>
    </source>
</evidence>
<dbReference type="PROSITE" id="PS50893">
    <property type="entry name" value="ABC_TRANSPORTER_2"/>
    <property type="match status" value="1"/>
</dbReference>
<evidence type="ECO:0000256" key="6">
    <source>
        <dbReference type="ARBA" id="ARBA00023136"/>
    </source>
</evidence>
<evidence type="ECO:0000256" key="5">
    <source>
        <dbReference type="ARBA" id="ARBA00022989"/>
    </source>
</evidence>
<feature type="transmembrane region" description="Helical" evidence="7">
    <location>
        <begin position="142"/>
        <end position="161"/>
    </location>
</feature>
<evidence type="ECO:0000256" key="2">
    <source>
        <dbReference type="ARBA" id="ARBA00022692"/>
    </source>
</evidence>
<protein>
    <submittedName>
        <fullName evidence="10">ATP-binding cassette, subfamily B</fullName>
    </submittedName>
</protein>
<feature type="domain" description="ABC transporter" evidence="8">
    <location>
        <begin position="364"/>
        <end position="602"/>
    </location>
</feature>
<dbReference type="InterPro" id="IPR027417">
    <property type="entry name" value="P-loop_NTPase"/>
</dbReference>
<accession>A0A1G9E1X3</accession>
<dbReference type="AlphaFoldDB" id="A0A1G9E1X3"/>
<dbReference type="PANTHER" id="PTHR24221:SF646">
    <property type="entry name" value="HAEMOLYSIN SECRETION ATP-BINDING PROTEIN"/>
    <property type="match status" value="1"/>
</dbReference>
<dbReference type="GO" id="GO:0005524">
    <property type="term" value="F:ATP binding"/>
    <property type="evidence" value="ECO:0007669"/>
    <property type="project" value="UniProtKB-KW"/>
</dbReference>
<evidence type="ECO:0000313" key="10">
    <source>
        <dbReference type="EMBL" id="SDK70087.1"/>
    </source>
</evidence>
<evidence type="ECO:0000259" key="9">
    <source>
        <dbReference type="PROSITE" id="PS50929"/>
    </source>
</evidence>
<keyword evidence="3" id="KW-0547">Nucleotide-binding</keyword>
<dbReference type="PROSITE" id="PS50929">
    <property type="entry name" value="ABC_TM1F"/>
    <property type="match status" value="1"/>
</dbReference>
<dbReference type="SMART" id="SM00382">
    <property type="entry name" value="AAA"/>
    <property type="match status" value="1"/>
</dbReference>
<dbReference type="InterPro" id="IPR011527">
    <property type="entry name" value="ABC1_TM_dom"/>
</dbReference>
<feature type="transmembrane region" description="Helical" evidence="7">
    <location>
        <begin position="21"/>
        <end position="42"/>
    </location>
</feature>
<dbReference type="InterPro" id="IPR039421">
    <property type="entry name" value="Type_1_exporter"/>
</dbReference>
<keyword evidence="4 10" id="KW-0067">ATP-binding</keyword>